<evidence type="ECO:0000256" key="1">
    <source>
        <dbReference type="ARBA" id="ARBA00022729"/>
    </source>
</evidence>
<proteinExistence type="predicted"/>
<protein>
    <submittedName>
        <fullName evidence="3">Extracellular solute-binding protein</fullName>
    </submittedName>
</protein>
<organism evidence="3 4">
    <name type="scientific">Natribaculum luteum</name>
    <dbReference type="NCBI Taxonomy" id="1586232"/>
    <lineage>
        <taxon>Archaea</taxon>
        <taxon>Methanobacteriati</taxon>
        <taxon>Methanobacteriota</taxon>
        <taxon>Stenosarchaea group</taxon>
        <taxon>Halobacteria</taxon>
        <taxon>Halobacteriales</taxon>
        <taxon>Natrialbaceae</taxon>
        <taxon>Natribaculum</taxon>
    </lineage>
</organism>
<dbReference type="GeneID" id="71853211"/>
<dbReference type="RefSeq" id="WP_246972836.1">
    <property type="nucleotide sequence ID" value="NZ_CP095397.1"/>
</dbReference>
<sequence>MDEKGRFPDRSDRRTFLAGSATLGVAGLAGCLGLFGGDDDGDDDGSDLTELGYGRQGQELGGTSMAEMPDLEGELSVYSGRGEFLVGNLLSYIEDLYDDFSFSPQPRYGNSTELANTIVTEGDGTSADVFFSVDAGSLGMLADEGRTRTLSDDVLEMVGEEFRTDGWIGTSGRARSIPYNTNVLSEDDLPDSIMEYPDGVDAQLGWAPGYASCQAFVTAMRILEGEDATRQWLESVVDAGIATYGNELAVCEAVADGDLDAGFTNHYYIQRVKDGREDAPIATTFTQGDAGAIFNVAGAAVIDEADDPELAENFIRHLLSTEAQDYFAVRTFEYPLVEGVPPVGELPSIEDLDVPNMDLTRLSDLEPTVDMMRDVGVQF</sequence>
<keyword evidence="1" id="KW-0732">Signal</keyword>
<gene>
    <name evidence="3" type="ORF">ACFOZ7_16590</name>
</gene>
<dbReference type="SUPFAM" id="SSF53850">
    <property type="entry name" value="Periplasmic binding protein-like II"/>
    <property type="match status" value="1"/>
</dbReference>
<dbReference type="Pfam" id="PF13416">
    <property type="entry name" value="SBP_bac_8"/>
    <property type="match status" value="1"/>
</dbReference>
<dbReference type="AlphaFoldDB" id="A0ABD5P3D7"/>
<dbReference type="PANTHER" id="PTHR30006:SF24">
    <property type="entry name" value="SLL0237 PROTEIN"/>
    <property type="match status" value="1"/>
</dbReference>
<evidence type="ECO:0000313" key="4">
    <source>
        <dbReference type="Proteomes" id="UP001595821"/>
    </source>
</evidence>
<feature type="region of interest" description="Disordered" evidence="2">
    <location>
        <begin position="43"/>
        <end position="65"/>
    </location>
</feature>
<dbReference type="Proteomes" id="UP001595821">
    <property type="component" value="Unassembled WGS sequence"/>
</dbReference>
<dbReference type="Gene3D" id="3.40.190.10">
    <property type="entry name" value="Periplasmic binding protein-like II"/>
    <property type="match status" value="2"/>
</dbReference>
<comment type="caution">
    <text evidence="3">The sequence shown here is derived from an EMBL/GenBank/DDBJ whole genome shotgun (WGS) entry which is preliminary data.</text>
</comment>
<name>A0ABD5P3D7_9EURY</name>
<reference evidence="3 4" key="1">
    <citation type="journal article" date="2014" name="Int. J. Syst. Evol. Microbiol.">
        <title>Complete genome sequence of Corynebacterium casei LMG S-19264T (=DSM 44701T), isolated from a smear-ripened cheese.</title>
        <authorList>
            <consortium name="US DOE Joint Genome Institute (JGI-PGF)"/>
            <person name="Walter F."/>
            <person name="Albersmeier A."/>
            <person name="Kalinowski J."/>
            <person name="Ruckert C."/>
        </authorList>
    </citation>
    <scope>NUCLEOTIDE SEQUENCE [LARGE SCALE GENOMIC DNA]</scope>
    <source>
        <strain evidence="3 4">IBRC-M 10912</strain>
    </source>
</reference>
<dbReference type="EMBL" id="JBHSDJ010000124">
    <property type="protein sequence ID" value="MFC4248529.1"/>
    <property type="molecule type" value="Genomic_DNA"/>
</dbReference>
<dbReference type="PROSITE" id="PS51257">
    <property type="entry name" value="PROKAR_LIPOPROTEIN"/>
    <property type="match status" value="1"/>
</dbReference>
<accession>A0ABD5P3D7</accession>
<dbReference type="InterPro" id="IPR006059">
    <property type="entry name" value="SBP"/>
</dbReference>
<dbReference type="PIRSF" id="PIRSF002825">
    <property type="entry name" value="CfbpA"/>
    <property type="match status" value="1"/>
</dbReference>
<evidence type="ECO:0000256" key="2">
    <source>
        <dbReference type="SAM" id="MobiDB-lite"/>
    </source>
</evidence>
<dbReference type="InterPro" id="IPR026045">
    <property type="entry name" value="Ferric-bd"/>
</dbReference>
<dbReference type="PANTHER" id="PTHR30006">
    <property type="entry name" value="THIAMINE-BINDING PERIPLASMIC PROTEIN-RELATED"/>
    <property type="match status" value="1"/>
</dbReference>
<evidence type="ECO:0000313" key="3">
    <source>
        <dbReference type="EMBL" id="MFC4248529.1"/>
    </source>
</evidence>